<evidence type="ECO:0000256" key="4">
    <source>
        <dbReference type="ARBA" id="ARBA00004991"/>
    </source>
</evidence>
<keyword evidence="8" id="KW-0746">Sphingolipid metabolism</keyword>
<dbReference type="GO" id="GO:0008117">
    <property type="term" value="F:sphinganine-1-phosphate aldolase activity"/>
    <property type="evidence" value="ECO:0007669"/>
    <property type="project" value="UniProtKB-EC"/>
</dbReference>
<evidence type="ECO:0000313" key="17">
    <source>
        <dbReference type="EMBL" id="KAK7081020.1"/>
    </source>
</evidence>
<evidence type="ECO:0000313" key="18">
    <source>
        <dbReference type="Proteomes" id="UP001381693"/>
    </source>
</evidence>
<feature type="modified residue" description="N6-(pyridoxal phosphate)lysine" evidence="16">
    <location>
        <position position="418"/>
    </location>
</feature>
<comment type="subcellular location">
    <subcellularLocation>
        <location evidence="2">Endoplasmic reticulum membrane</location>
        <topology evidence="2">Single-pass membrane protein</topology>
    </subcellularLocation>
</comment>
<dbReference type="Gene3D" id="3.90.1150.10">
    <property type="entry name" value="Aspartate Aminotransferase, domain 1"/>
    <property type="match status" value="1"/>
</dbReference>
<keyword evidence="7 16" id="KW-0663">Pyridoxal phosphate</keyword>
<comment type="similarity">
    <text evidence="13">Belongs to the group II decarboxylase family. Sphingosine-1-phosphate lyase subfamily.</text>
</comment>
<evidence type="ECO:0000256" key="9">
    <source>
        <dbReference type="ARBA" id="ARBA00022989"/>
    </source>
</evidence>
<evidence type="ECO:0000256" key="15">
    <source>
        <dbReference type="ARBA" id="ARBA00042568"/>
    </source>
</evidence>
<dbReference type="Proteomes" id="UP001381693">
    <property type="component" value="Unassembled WGS sequence"/>
</dbReference>
<evidence type="ECO:0000256" key="12">
    <source>
        <dbReference type="ARBA" id="ARBA00023239"/>
    </source>
</evidence>
<dbReference type="EMBL" id="JAXCGZ010005723">
    <property type="protein sequence ID" value="KAK7081020.1"/>
    <property type="molecule type" value="Genomic_DNA"/>
</dbReference>
<dbReference type="Pfam" id="PF00282">
    <property type="entry name" value="Pyridoxal_deC"/>
    <property type="match status" value="1"/>
</dbReference>
<dbReference type="FunFam" id="3.40.640.10:FF:000020">
    <property type="entry name" value="sphingosine-1-phosphate lyase 1"/>
    <property type="match status" value="1"/>
</dbReference>
<dbReference type="InterPro" id="IPR002129">
    <property type="entry name" value="PyrdxlP-dep_de-COase"/>
</dbReference>
<accession>A0AAN8XMD8</accession>
<dbReference type="GO" id="GO:0019752">
    <property type="term" value="P:carboxylic acid metabolic process"/>
    <property type="evidence" value="ECO:0007669"/>
    <property type="project" value="InterPro"/>
</dbReference>
<dbReference type="AlphaFoldDB" id="A0AAN8XMD8"/>
<comment type="pathway">
    <text evidence="3">Lipid metabolism; sphingolipid metabolism.</text>
</comment>
<evidence type="ECO:0000256" key="16">
    <source>
        <dbReference type="PIRSR" id="PIRSR602129-50"/>
    </source>
</evidence>
<dbReference type="InterPro" id="IPR050477">
    <property type="entry name" value="GrpII_AminoAcid_Decarb"/>
</dbReference>
<dbReference type="GO" id="GO:0030149">
    <property type="term" value="P:sphingolipid catabolic process"/>
    <property type="evidence" value="ECO:0007669"/>
    <property type="project" value="TreeGrafter"/>
</dbReference>
<dbReference type="GO" id="GO:0005789">
    <property type="term" value="C:endoplasmic reticulum membrane"/>
    <property type="evidence" value="ECO:0007669"/>
    <property type="project" value="UniProtKB-SubCell"/>
</dbReference>
<keyword evidence="10" id="KW-0443">Lipid metabolism</keyword>
<gene>
    <name evidence="17" type="primary">SGPL1_1</name>
    <name evidence="17" type="ORF">SK128_016015</name>
</gene>
<keyword evidence="18" id="KW-1185">Reference proteome</keyword>
<keyword evidence="12 17" id="KW-0456">Lyase</keyword>
<comment type="cofactor">
    <cofactor evidence="1 16">
        <name>pyridoxal 5'-phosphate</name>
        <dbReference type="ChEBI" id="CHEBI:597326"/>
    </cofactor>
</comment>
<dbReference type="PANTHER" id="PTHR42735:SF6">
    <property type="entry name" value="SPHINGOSINE-1-PHOSPHATE LYASE 1"/>
    <property type="match status" value="1"/>
</dbReference>
<dbReference type="Gene3D" id="6.10.140.2150">
    <property type="match status" value="1"/>
</dbReference>
<name>A0AAN8XMD8_HALRR</name>
<organism evidence="17 18">
    <name type="scientific">Halocaridina rubra</name>
    <name type="common">Hawaiian red shrimp</name>
    <dbReference type="NCBI Taxonomy" id="373956"/>
    <lineage>
        <taxon>Eukaryota</taxon>
        <taxon>Metazoa</taxon>
        <taxon>Ecdysozoa</taxon>
        <taxon>Arthropoda</taxon>
        <taxon>Crustacea</taxon>
        <taxon>Multicrustacea</taxon>
        <taxon>Malacostraca</taxon>
        <taxon>Eumalacostraca</taxon>
        <taxon>Eucarida</taxon>
        <taxon>Decapoda</taxon>
        <taxon>Pleocyemata</taxon>
        <taxon>Caridea</taxon>
        <taxon>Atyoidea</taxon>
        <taxon>Atyidae</taxon>
        <taxon>Halocaridina</taxon>
    </lineage>
</organism>
<proteinExistence type="inferred from homology"/>
<evidence type="ECO:0000256" key="1">
    <source>
        <dbReference type="ARBA" id="ARBA00001933"/>
    </source>
</evidence>
<dbReference type="InterPro" id="IPR015422">
    <property type="entry name" value="PyrdxlP-dep_Trfase_small"/>
</dbReference>
<evidence type="ECO:0000256" key="10">
    <source>
        <dbReference type="ARBA" id="ARBA00023098"/>
    </source>
</evidence>
<evidence type="ECO:0000256" key="2">
    <source>
        <dbReference type="ARBA" id="ARBA00004389"/>
    </source>
</evidence>
<evidence type="ECO:0000256" key="3">
    <source>
        <dbReference type="ARBA" id="ARBA00004760"/>
    </source>
</evidence>
<reference evidence="17 18" key="1">
    <citation type="submission" date="2023-11" db="EMBL/GenBank/DDBJ databases">
        <title>Halocaridina rubra genome assembly.</title>
        <authorList>
            <person name="Smith C."/>
        </authorList>
    </citation>
    <scope>NUCLEOTIDE SEQUENCE [LARGE SCALE GENOMIC DNA]</scope>
    <source>
        <strain evidence="17">EP-1</strain>
        <tissue evidence="17">Whole</tissue>
    </source>
</reference>
<evidence type="ECO:0000256" key="14">
    <source>
        <dbReference type="ARBA" id="ARBA00038965"/>
    </source>
</evidence>
<evidence type="ECO:0000256" key="8">
    <source>
        <dbReference type="ARBA" id="ARBA00022919"/>
    </source>
</evidence>
<protein>
    <recommendedName>
        <fullName evidence="14">sphinganine-1-phosphate aldolase</fullName>
        <ecNumber evidence="14">4.1.2.27</ecNumber>
    </recommendedName>
    <alternativeName>
        <fullName evidence="15">Sphingosine-1-phosphate aldolase</fullName>
    </alternativeName>
</protein>
<evidence type="ECO:0000256" key="11">
    <source>
        <dbReference type="ARBA" id="ARBA00023136"/>
    </source>
</evidence>
<dbReference type="PANTHER" id="PTHR42735">
    <property type="match status" value="1"/>
</dbReference>
<evidence type="ECO:0000256" key="6">
    <source>
        <dbReference type="ARBA" id="ARBA00022824"/>
    </source>
</evidence>
<dbReference type="SUPFAM" id="SSF53383">
    <property type="entry name" value="PLP-dependent transferases"/>
    <property type="match status" value="1"/>
</dbReference>
<dbReference type="InterPro" id="IPR015421">
    <property type="entry name" value="PyrdxlP-dep_Trfase_major"/>
</dbReference>
<comment type="pathway">
    <text evidence="4">Sphingolipid metabolism.</text>
</comment>
<dbReference type="InterPro" id="IPR015424">
    <property type="entry name" value="PyrdxlP-dep_Trfase"/>
</dbReference>
<evidence type="ECO:0000256" key="13">
    <source>
        <dbReference type="ARBA" id="ARBA00038302"/>
    </source>
</evidence>
<dbReference type="EC" id="4.1.2.27" evidence="14"/>
<sequence length="640" mass="70257">MLDDQRIPIKNIVYESLLITYPYIINSASRYLQSQFYLHRDSKFSSGHGEIPLSTCFGPEFLSSDPNITLSTTNMDSFWDTISELESAFEDHASRYEKWQLIAGTVVGTLLAVAIKDIYFNFPDIVDATKSRVFKFFRSIPPIRRYIEDQLETSRKEIEKGMLEDTQAGITVPPMLKLPSHGYSREEVSKLANDILGGGKFHWKDGKISGGAFAGAEDGYSEMLTKTYGIYALTNPLHADVFPGVRKMEAEIVSMTLDIFHGHGQHCGTLTSGGSESILMACKAMRDWGREEKGVESPEIVMCITGHSGFDKAASMLGMKVRKVRANPLTWKADLGALKRAITSNTVMLVASAPQFPHGIIDDTEAIAHLGRKYNIPVHVDCCMGGFLLPFMEAAGYPLPPFDFRVPGVTSISADTHKYGNAPKGSSVIMYSDPKYRHCQYFVTPDWTGGIYASPTVPGSRPGGLVAVCWAALLYHGKSGYIEATRKIVATARSLKRLIEDVPELQLMGDPLASIVAFTSTQVDILKVGDLMTQYGWHLNFCQYPPGLHICLTTLQSTDKFAEGLVSDLKKAVKNVKEMRGEITGLGKVYGTAAGIPDKSLVGDAAKIFLACYYESMPKDDSASTEAEKVSNGIPNGVHK</sequence>
<keyword evidence="9" id="KW-1133">Transmembrane helix</keyword>
<keyword evidence="5" id="KW-0812">Transmembrane</keyword>
<dbReference type="GO" id="GO:0030170">
    <property type="term" value="F:pyridoxal phosphate binding"/>
    <property type="evidence" value="ECO:0007669"/>
    <property type="project" value="InterPro"/>
</dbReference>
<evidence type="ECO:0000256" key="7">
    <source>
        <dbReference type="ARBA" id="ARBA00022898"/>
    </source>
</evidence>
<keyword evidence="6" id="KW-0256">Endoplasmic reticulum</keyword>
<evidence type="ECO:0000256" key="5">
    <source>
        <dbReference type="ARBA" id="ARBA00022692"/>
    </source>
</evidence>
<comment type="caution">
    <text evidence="17">The sequence shown here is derived from an EMBL/GenBank/DDBJ whole genome shotgun (WGS) entry which is preliminary data.</text>
</comment>
<dbReference type="Gene3D" id="3.40.640.10">
    <property type="entry name" value="Type I PLP-dependent aspartate aminotransferase-like (Major domain)"/>
    <property type="match status" value="1"/>
</dbReference>
<keyword evidence="11" id="KW-0472">Membrane</keyword>